<comment type="subcellular location">
    <subcellularLocation>
        <location evidence="1">Cell membrane</location>
        <topology evidence="1">Multi-pass membrane protein</topology>
    </subcellularLocation>
</comment>
<dbReference type="NCBIfam" id="TIGR04407">
    <property type="entry name" value="LptF_YjgP"/>
    <property type="match status" value="1"/>
</dbReference>
<evidence type="ECO:0000313" key="8">
    <source>
        <dbReference type="Proteomes" id="UP000032232"/>
    </source>
</evidence>
<evidence type="ECO:0000256" key="5">
    <source>
        <dbReference type="ARBA" id="ARBA00023136"/>
    </source>
</evidence>
<dbReference type="GO" id="GO:0043190">
    <property type="term" value="C:ATP-binding cassette (ABC) transporter complex"/>
    <property type="evidence" value="ECO:0007669"/>
    <property type="project" value="InterPro"/>
</dbReference>
<organism evidence="7 8">
    <name type="scientific">Jannaschia aquimarina</name>
    <dbReference type="NCBI Taxonomy" id="935700"/>
    <lineage>
        <taxon>Bacteria</taxon>
        <taxon>Pseudomonadati</taxon>
        <taxon>Pseudomonadota</taxon>
        <taxon>Alphaproteobacteria</taxon>
        <taxon>Rhodobacterales</taxon>
        <taxon>Roseobacteraceae</taxon>
        <taxon>Jannaschia</taxon>
    </lineage>
</organism>
<sequence>MPAAPGCQTPFPFGRAAARKRRPRGTARDVGTFDRYLSGQLLLQFGFFALVLVAVYWVNRAIGLFDRLIEGGSSLATFLQFTALALPSVIGAVLPIAALVATLYGINRLSSDSEMVVAQTTGLGPWRLARPVAVFGLAVGAMAAILAHGLEPLARTALAERGQELSADVTARFLQEGEFLHPGDGVTVYVREIAETGELLGLFLQDRRDGETHTSYTAERAYLVRGEAGARLVMLEGMAQTLELRTRNLITTTFADFAYDLAGLTGADTTRSRDPRELPTGALLAAGPEAQAATGAAVAELRYEGHARIAEPLFAALLPLLALGFLMLGGYSRLGLWRQIGGAVLAAVVLQLLSNVAENRALDDAGLWGLAYVPAVLTGLLASILLWRATLGPRPLRRIRSAA</sequence>
<dbReference type="PATRIC" id="fig|935700.4.peg.460"/>
<proteinExistence type="predicted"/>
<evidence type="ECO:0000256" key="2">
    <source>
        <dbReference type="ARBA" id="ARBA00022475"/>
    </source>
</evidence>
<dbReference type="InterPro" id="IPR030922">
    <property type="entry name" value="LptF"/>
</dbReference>
<comment type="caution">
    <text evidence="7">The sequence shown here is derived from an EMBL/GenBank/DDBJ whole genome shotgun (WGS) entry which is preliminary data.</text>
</comment>
<evidence type="ECO:0000256" key="1">
    <source>
        <dbReference type="ARBA" id="ARBA00004651"/>
    </source>
</evidence>
<keyword evidence="8" id="KW-1185">Reference proteome</keyword>
<feature type="transmembrane region" description="Helical" evidence="6">
    <location>
        <begin position="41"/>
        <end position="58"/>
    </location>
</feature>
<feature type="transmembrane region" description="Helical" evidence="6">
    <location>
        <begin position="312"/>
        <end position="330"/>
    </location>
</feature>
<name>A0A0D1CSW4_9RHOB</name>
<dbReference type="GO" id="GO:0055085">
    <property type="term" value="P:transmembrane transport"/>
    <property type="evidence" value="ECO:0007669"/>
    <property type="project" value="InterPro"/>
</dbReference>
<keyword evidence="3 6" id="KW-0812">Transmembrane</keyword>
<dbReference type="InterPro" id="IPR005495">
    <property type="entry name" value="LptG/LptF_permease"/>
</dbReference>
<dbReference type="Proteomes" id="UP000032232">
    <property type="component" value="Unassembled WGS sequence"/>
</dbReference>
<dbReference type="AlphaFoldDB" id="A0A0D1CSW4"/>
<feature type="transmembrane region" description="Helical" evidence="6">
    <location>
        <begin position="126"/>
        <end position="147"/>
    </location>
</feature>
<dbReference type="EMBL" id="JYFE01000013">
    <property type="protein sequence ID" value="KIT17842.1"/>
    <property type="molecule type" value="Genomic_DNA"/>
</dbReference>
<protein>
    <submittedName>
        <fullName evidence="7">Putative permease YjgP/YjgQ family protein</fullName>
    </submittedName>
</protein>
<keyword evidence="2" id="KW-1003">Cell membrane</keyword>
<evidence type="ECO:0000256" key="3">
    <source>
        <dbReference type="ARBA" id="ARBA00022692"/>
    </source>
</evidence>
<gene>
    <name evidence="7" type="ORF">jaqu_04320</name>
</gene>
<dbReference type="PANTHER" id="PTHR33529:SF6">
    <property type="entry name" value="YJGP_YJGQ FAMILY PERMEASE"/>
    <property type="match status" value="1"/>
</dbReference>
<dbReference type="Pfam" id="PF03739">
    <property type="entry name" value="LptF_LptG"/>
    <property type="match status" value="1"/>
</dbReference>
<accession>A0A0D1CSW4</accession>
<dbReference type="OrthoDB" id="8477889at2"/>
<reference evidence="7 8" key="1">
    <citation type="submission" date="2015-02" db="EMBL/GenBank/DDBJ databases">
        <title>Genome Sequence of Jannaschia aquimarina DSM28248, a member of the Roseobacter clade.</title>
        <authorList>
            <person name="Voget S."/>
            <person name="Daniel R."/>
        </authorList>
    </citation>
    <scope>NUCLEOTIDE SEQUENCE [LARGE SCALE GENOMIC DNA]</scope>
    <source>
        <strain evidence="7 8">GSW-M26</strain>
    </source>
</reference>
<feature type="transmembrane region" description="Helical" evidence="6">
    <location>
        <begin position="78"/>
        <end position="106"/>
    </location>
</feature>
<keyword evidence="4 6" id="KW-1133">Transmembrane helix</keyword>
<dbReference type="STRING" id="935700.jaqu_04320"/>
<feature type="transmembrane region" description="Helical" evidence="6">
    <location>
        <begin position="365"/>
        <end position="387"/>
    </location>
</feature>
<keyword evidence="5 6" id="KW-0472">Membrane</keyword>
<evidence type="ECO:0000313" key="7">
    <source>
        <dbReference type="EMBL" id="KIT17842.1"/>
    </source>
</evidence>
<evidence type="ECO:0000256" key="4">
    <source>
        <dbReference type="ARBA" id="ARBA00022989"/>
    </source>
</evidence>
<evidence type="ECO:0000256" key="6">
    <source>
        <dbReference type="SAM" id="Phobius"/>
    </source>
</evidence>
<dbReference type="GO" id="GO:0015920">
    <property type="term" value="P:lipopolysaccharide transport"/>
    <property type="evidence" value="ECO:0007669"/>
    <property type="project" value="TreeGrafter"/>
</dbReference>
<dbReference type="PANTHER" id="PTHR33529">
    <property type="entry name" value="SLR0882 PROTEIN-RELATED"/>
    <property type="match status" value="1"/>
</dbReference>